<feature type="transmembrane region" description="Helical" evidence="1">
    <location>
        <begin position="135"/>
        <end position="155"/>
    </location>
</feature>
<comment type="caution">
    <text evidence="2">The sequence shown here is derived from an EMBL/GenBank/DDBJ whole genome shotgun (WGS) entry which is preliminary data.</text>
</comment>
<evidence type="ECO:0000256" key="1">
    <source>
        <dbReference type="SAM" id="Phobius"/>
    </source>
</evidence>
<keyword evidence="1" id="KW-0472">Membrane</keyword>
<gene>
    <name evidence="2" type="ORF">KI387_005474</name>
</gene>
<protein>
    <submittedName>
        <fullName evidence="2">Uncharacterized protein</fullName>
    </submittedName>
</protein>
<evidence type="ECO:0000313" key="2">
    <source>
        <dbReference type="EMBL" id="KAH9325296.1"/>
    </source>
</evidence>
<keyword evidence="3" id="KW-1185">Reference proteome</keyword>
<keyword evidence="1" id="KW-1133">Transmembrane helix</keyword>
<proteinExistence type="predicted"/>
<keyword evidence="1" id="KW-0812">Transmembrane</keyword>
<organism evidence="2 3">
    <name type="scientific">Taxus chinensis</name>
    <name type="common">Chinese yew</name>
    <name type="synonym">Taxus wallichiana var. chinensis</name>
    <dbReference type="NCBI Taxonomy" id="29808"/>
    <lineage>
        <taxon>Eukaryota</taxon>
        <taxon>Viridiplantae</taxon>
        <taxon>Streptophyta</taxon>
        <taxon>Embryophyta</taxon>
        <taxon>Tracheophyta</taxon>
        <taxon>Spermatophyta</taxon>
        <taxon>Pinopsida</taxon>
        <taxon>Pinidae</taxon>
        <taxon>Conifers II</taxon>
        <taxon>Cupressales</taxon>
        <taxon>Taxaceae</taxon>
        <taxon>Taxus</taxon>
    </lineage>
</organism>
<reference evidence="2 3" key="1">
    <citation type="journal article" date="2021" name="Nat. Plants">
        <title>The Taxus genome provides insights into paclitaxel biosynthesis.</title>
        <authorList>
            <person name="Xiong X."/>
            <person name="Gou J."/>
            <person name="Liao Q."/>
            <person name="Li Y."/>
            <person name="Zhou Q."/>
            <person name="Bi G."/>
            <person name="Li C."/>
            <person name="Du R."/>
            <person name="Wang X."/>
            <person name="Sun T."/>
            <person name="Guo L."/>
            <person name="Liang H."/>
            <person name="Lu P."/>
            <person name="Wu Y."/>
            <person name="Zhang Z."/>
            <person name="Ro D.K."/>
            <person name="Shang Y."/>
            <person name="Huang S."/>
            <person name="Yan J."/>
        </authorList>
    </citation>
    <scope>NUCLEOTIDE SEQUENCE [LARGE SCALE GENOMIC DNA]</scope>
    <source>
        <strain evidence="2">Ta-2019</strain>
    </source>
</reference>
<evidence type="ECO:0000313" key="3">
    <source>
        <dbReference type="Proteomes" id="UP000824469"/>
    </source>
</evidence>
<feature type="non-terminal residue" evidence="2">
    <location>
        <position position="159"/>
    </location>
</feature>
<dbReference type="EMBL" id="JAHRHJ020000002">
    <property type="protein sequence ID" value="KAH9325296.1"/>
    <property type="molecule type" value="Genomic_DNA"/>
</dbReference>
<sequence length="159" mass="16893">MASTIISPSSPLVHHRAFIHSSHTAKQIPPCNNNFSGKTRTLLKSGRGKLKVRFSLQQLPDPGQLDSYVDSFQGVVSRAEGLLYTLADAAVSTADTAGSATAQKAGGGWFGFVADGLEGFLKVLKDGLTTVHIPYAYGFAIIMLTVLVKGATFPLTQKQ</sequence>
<name>A0AA38LIP4_TAXCH</name>
<accession>A0AA38LIP4</accession>
<dbReference type="OMA" id="HTAKQIP"/>
<dbReference type="Proteomes" id="UP000824469">
    <property type="component" value="Unassembled WGS sequence"/>
</dbReference>
<dbReference type="AlphaFoldDB" id="A0AA38LIP4"/>